<dbReference type="InterPro" id="IPR057326">
    <property type="entry name" value="KR_dom"/>
</dbReference>
<evidence type="ECO:0000256" key="2">
    <source>
        <dbReference type="ARBA" id="ARBA00023002"/>
    </source>
</evidence>
<keyword evidence="2" id="KW-0560">Oxidoreductase</keyword>
<sequence>MSALKDRVIVVTGAGRGLGRAYALDLAARGARVVVNTRPRPADAPGSAEAVVAEIEARGGRAVAAPVAVEEADSGERLLAAALDAFGRIDGLLNNAGAPEASTLHKQTAEEFRANFEVNFFGTLTPTLPIYRHMRERGGGRILVSTSTAGLHGVHGMAAYSASKAGLIGLMRVIALEGASRNVAANAIAPFADTGMTGEYLSPEQAARLSPERVAPVASWLMSPDCPLTGETVTTGAGGVRLAARVEGEAQWLPDGFGPDDLTARVDALKAREAGATTRRAWPPSRI</sequence>
<dbReference type="InterPro" id="IPR020904">
    <property type="entry name" value="Sc_DH/Rdtase_CS"/>
</dbReference>
<name>A0A8E0KIB8_9CAUL</name>
<feature type="domain" description="Ketoreductase" evidence="4">
    <location>
        <begin position="7"/>
        <end position="194"/>
    </location>
</feature>
<dbReference type="InterPro" id="IPR002347">
    <property type="entry name" value="SDR_fam"/>
</dbReference>
<dbReference type="InterPro" id="IPR051687">
    <property type="entry name" value="Peroxisomal_Beta-Oxidation"/>
</dbReference>
<accession>A0A8E0KIB8</accession>
<dbReference type="OrthoDB" id="9804774at2"/>
<dbReference type="PRINTS" id="PR00080">
    <property type="entry name" value="SDRFAMILY"/>
</dbReference>
<dbReference type="RefSeq" id="WP_021696827.1">
    <property type="nucleotide sequence ID" value="NZ_BATC01000011.1"/>
</dbReference>
<evidence type="ECO:0000313" key="6">
    <source>
        <dbReference type="Proteomes" id="UP000016569"/>
    </source>
</evidence>
<evidence type="ECO:0000259" key="4">
    <source>
        <dbReference type="SMART" id="SM00822"/>
    </source>
</evidence>
<dbReference type="SUPFAM" id="SSF51735">
    <property type="entry name" value="NAD(P)-binding Rossmann-fold domains"/>
    <property type="match status" value="1"/>
</dbReference>
<dbReference type="EMBL" id="BATC01000011">
    <property type="protein sequence ID" value="GAD58731.1"/>
    <property type="molecule type" value="Genomic_DNA"/>
</dbReference>
<reference evidence="6" key="1">
    <citation type="journal article" date="2013" name="Genome Announc.">
        <title>Draft Genome Sequence of the Dimorphic Prosthecate Bacterium Brevundimonas abyssalis TAR-001T.</title>
        <authorList>
            <person name="Tsubouchi T."/>
            <person name="Nishi S."/>
            <person name="Usui K."/>
            <person name="Shimane Y."/>
            <person name="Takaki Y."/>
            <person name="Maruyama T."/>
            <person name="Hatada Y."/>
        </authorList>
    </citation>
    <scope>NUCLEOTIDE SEQUENCE [LARGE SCALE GENOMIC DNA]</scope>
    <source>
        <strain evidence="6">TAR-001</strain>
    </source>
</reference>
<dbReference type="PANTHER" id="PTHR45024:SF2">
    <property type="entry name" value="SCP2 DOMAIN-CONTAINING PROTEIN"/>
    <property type="match status" value="1"/>
</dbReference>
<dbReference type="SMART" id="SM00822">
    <property type="entry name" value="PKS_KR"/>
    <property type="match status" value="1"/>
</dbReference>
<dbReference type="PROSITE" id="PS00061">
    <property type="entry name" value="ADH_SHORT"/>
    <property type="match status" value="1"/>
</dbReference>
<comment type="caution">
    <text evidence="5">The sequence shown here is derived from an EMBL/GenBank/DDBJ whole genome shotgun (WGS) entry which is preliminary data.</text>
</comment>
<dbReference type="InterPro" id="IPR036291">
    <property type="entry name" value="NAD(P)-bd_dom_sf"/>
</dbReference>
<evidence type="ECO:0000313" key="5">
    <source>
        <dbReference type="EMBL" id="GAD58731.1"/>
    </source>
</evidence>
<dbReference type="AlphaFoldDB" id="A0A8E0KIB8"/>
<dbReference type="Proteomes" id="UP000016569">
    <property type="component" value="Unassembled WGS sequence"/>
</dbReference>
<dbReference type="GO" id="GO:0016491">
    <property type="term" value="F:oxidoreductase activity"/>
    <property type="evidence" value="ECO:0007669"/>
    <property type="project" value="UniProtKB-KW"/>
</dbReference>
<comment type="similarity">
    <text evidence="1 3">Belongs to the short-chain dehydrogenases/reductases (SDR) family.</text>
</comment>
<dbReference type="PRINTS" id="PR00081">
    <property type="entry name" value="GDHRDH"/>
</dbReference>
<evidence type="ECO:0000256" key="1">
    <source>
        <dbReference type="ARBA" id="ARBA00006484"/>
    </source>
</evidence>
<protein>
    <submittedName>
        <fullName evidence="5">3-oxoacyl-[acyl-carrier protein] reductase</fullName>
    </submittedName>
</protein>
<gene>
    <name evidence="5" type="ORF">MBEBAB_0981</name>
</gene>
<evidence type="ECO:0000256" key="3">
    <source>
        <dbReference type="RuleBase" id="RU000363"/>
    </source>
</evidence>
<proteinExistence type="inferred from homology"/>
<dbReference type="PANTHER" id="PTHR45024">
    <property type="entry name" value="DEHYDROGENASES, SHORT CHAIN"/>
    <property type="match status" value="1"/>
</dbReference>
<dbReference type="Pfam" id="PF00106">
    <property type="entry name" value="adh_short"/>
    <property type="match status" value="1"/>
</dbReference>
<keyword evidence="6" id="KW-1185">Reference proteome</keyword>
<dbReference type="Gene3D" id="3.40.50.720">
    <property type="entry name" value="NAD(P)-binding Rossmann-like Domain"/>
    <property type="match status" value="1"/>
</dbReference>
<organism evidence="5 6">
    <name type="scientific">Brevundimonas abyssalis TAR-001</name>
    <dbReference type="NCBI Taxonomy" id="1391729"/>
    <lineage>
        <taxon>Bacteria</taxon>
        <taxon>Pseudomonadati</taxon>
        <taxon>Pseudomonadota</taxon>
        <taxon>Alphaproteobacteria</taxon>
        <taxon>Caulobacterales</taxon>
        <taxon>Caulobacteraceae</taxon>
        <taxon>Brevundimonas</taxon>
    </lineage>
</organism>